<comment type="caution">
    <text evidence="1">The sequence shown here is derived from an EMBL/GenBank/DDBJ whole genome shotgun (WGS) entry which is preliminary data.</text>
</comment>
<evidence type="ECO:0000313" key="1">
    <source>
        <dbReference type="EMBL" id="MDP5273250.1"/>
    </source>
</evidence>
<dbReference type="EMBL" id="JAVAMP010000001">
    <property type="protein sequence ID" value="MDP5273250.1"/>
    <property type="molecule type" value="Genomic_DNA"/>
</dbReference>
<reference evidence="1 2" key="1">
    <citation type="submission" date="2023-08" db="EMBL/GenBank/DDBJ databases">
        <authorList>
            <person name="Park J.-S."/>
        </authorList>
    </citation>
    <scope>NUCLEOTIDE SEQUENCE [LARGE SCALE GENOMIC DNA]</scope>
    <source>
        <strain evidence="1 2">2205SS18-9</strain>
    </source>
</reference>
<proteinExistence type="predicted"/>
<accession>A0ABT9IV54</accession>
<keyword evidence="2" id="KW-1185">Reference proteome</keyword>
<dbReference type="Proteomes" id="UP001231941">
    <property type="component" value="Unassembled WGS sequence"/>
</dbReference>
<organism evidence="1 2">
    <name type="scientific">Chengkuizengella axinellae</name>
    <dbReference type="NCBI Taxonomy" id="3064388"/>
    <lineage>
        <taxon>Bacteria</taxon>
        <taxon>Bacillati</taxon>
        <taxon>Bacillota</taxon>
        <taxon>Bacilli</taxon>
        <taxon>Bacillales</taxon>
        <taxon>Paenibacillaceae</taxon>
        <taxon>Chengkuizengella</taxon>
    </lineage>
</organism>
<evidence type="ECO:0000313" key="2">
    <source>
        <dbReference type="Proteomes" id="UP001231941"/>
    </source>
</evidence>
<sequence length="164" mass="17683">MGAFDKSICECCIGPMQCVLKQLVGVDLINIQTTTSRLVNNVLITNVKDFIVSTSEIGEIPVCQITEVFIFEAEDSVIKNVLSALKPIKNNKGECTCCEDPITNLLNLEIGNTLEIEFIGTNGSNTDEIIGVGEGVVVGLDLSIPEKTCLEIFSTCAITRVTPQ</sequence>
<dbReference type="RefSeq" id="WP_305990534.1">
    <property type="nucleotide sequence ID" value="NZ_JAVAMP010000001.1"/>
</dbReference>
<name>A0ABT9IV54_9BACL</name>
<protein>
    <submittedName>
        <fullName evidence="1">Uncharacterized protein</fullName>
    </submittedName>
</protein>
<gene>
    <name evidence="1" type="ORF">Q5Y73_03975</name>
</gene>